<dbReference type="AlphaFoldDB" id="F4RXF2"/>
<keyword evidence="4" id="KW-1185">Reference proteome</keyword>
<evidence type="ECO:0000313" key="4">
    <source>
        <dbReference type="Proteomes" id="UP000001072"/>
    </source>
</evidence>
<dbReference type="GeneID" id="18923851"/>
<dbReference type="Proteomes" id="UP000001072">
    <property type="component" value="Unassembled WGS sequence"/>
</dbReference>
<dbReference type="PANTHER" id="PTHR34598">
    <property type="entry name" value="BLL6449 PROTEIN"/>
    <property type="match status" value="1"/>
</dbReference>
<feature type="compositionally biased region" description="Polar residues" evidence="2">
    <location>
        <begin position="284"/>
        <end position="296"/>
    </location>
</feature>
<dbReference type="EMBL" id="GL883127">
    <property type="protein sequence ID" value="EGG02997.1"/>
    <property type="molecule type" value="Genomic_DNA"/>
</dbReference>
<reference evidence="4" key="1">
    <citation type="journal article" date="2011" name="Proc. Natl. Acad. Sci. U.S.A.">
        <title>Obligate biotrophy features unraveled by the genomic analysis of rust fungi.</title>
        <authorList>
            <person name="Duplessis S."/>
            <person name="Cuomo C.A."/>
            <person name="Lin Y.-C."/>
            <person name="Aerts A."/>
            <person name="Tisserant E."/>
            <person name="Veneault-Fourrey C."/>
            <person name="Joly D.L."/>
            <person name="Hacquard S."/>
            <person name="Amselem J."/>
            <person name="Cantarel B.L."/>
            <person name="Chiu R."/>
            <person name="Coutinho P.M."/>
            <person name="Feau N."/>
            <person name="Field M."/>
            <person name="Frey P."/>
            <person name="Gelhaye E."/>
            <person name="Goldberg J."/>
            <person name="Grabherr M.G."/>
            <person name="Kodira C.D."/>
            <person name="Kohler A."/>
            <person name="Kuees U."/>
            <person name="Lindquist E.A."/>
            <person name="Lucas S.M."/>
            <person name="Mago R."/>
            <person name="Mauceli E."/>
            <person name="Morin E."/>
            <person name="Murat C."/>
            <person name="Pangilinan J.L."/>
            <person name="Park R."/>
            <person name="Pearson M."/>
            <person name="Quesneville H."/>
            <person name="Rouhier N."/>
            <person name="Sakthikumar S."/>
            <person name="Salamov A.A."/>
            <person name="Schmutz J."/>
            <person name="Selles B."/>
            <person name="Shapiro H."/>
            <person name="Tanguay P."/>
            <person name="Tuskan G.A."/>
            <person name="Henrissat B."/>
            <person name="Van de Peer Y."/>
            <person name="Rouze P."/>
            <person name="Ellis J.G."/>
            <person name="Dodds P.N."/>
            <person name="Schein J.E."/>
            <person name="Zhong S."/>
            <person name="Hamelin R.C."/>
            <person name="Grigoriev I.V."/>
            <person name="Szabo L.J."/>
            <person name="Martin F."/>
        </authorList>
    </citation>
    <scope>NUCLEOTIDE SEQUENCE [LARGE SCALE GENOMIC DNA]</scope>
    <source>
        <strain evidence="4">98AG31 / pathotype 3-4-7</strain>
    </source>
</reference>
<name>F4RXF2_MELLP</name>
<dbReference type="VEuPathDB" id="FungiDB:MELLADRAFT_109728"/>
<dbReference type="GO" id="GO:0016491">
    <property type="term" value="F:oxidoreductase activity"/>
    <property type="evidence" value="ECO:0007669"/>
    <property type="project" value="InterPro"/>
</dbReference>
<accession>F4RXF2</accession>
<dbReference type="KEGG" id="mlr:MELLADRAFT_109728"/>
<organism evidence="4">
    <name type="scientific">Melampsora larici-populina (strain 98AG31 / pathotype 3-4-7)</name>
    <name type="common">Poplar leaf rust fungus</name>
    <dbReference type="NCBI Taxonomy" id="747676"/>
    <lineage>
        <taxon>Eukaryota</taxon>
        <taxon>Fungi</taxon>
        <taxon>Dikarya</taxon>
        <taxon>Basidiomycota</taxon>
        <taxon>Pucciniomycotina</taxon>
        <taxon>Pucciniomycetes</taxon>
        <taxon>Pucciniales</taxon>
        <taxon>Melampsoraceae</taxon>
        <taxon>Melampsora</taxon>
    </lineage>
</organism>
<dbReference type="InterPro" id="IPR044053">
    <property type="entry name" value="AsaB-like"/>
</dbReference>
<feature type="compositionally biased region" description="Basic and acidic residues" evidence="2">
    <location>
        <begin position="264"/>
        <end position="274"/>
    </location>
</feature>
<dbReference type="RefSeq" id="XP_007413790.1">
    <property type="nucleotide sequence ID" value="XM_007413728.1"/>
</dbReference>
<evidence type="ECO:0000313" key="3">
    <source>
        <dbReference type="EMBL" id="EGG02997.1"/>
    </source>
</evidence>
<dbReference type="InParanoid" id="F4RXF2"/>
<evidence type="ECO:0000256" key="2">
    <source>
        <dbReference type="SAM" id="MobiDB-lite"/>
    </source>
</evidence>
<sequence length="296" mass="33299">MPEPQLIFDLADLHLNSPFGFVSGPASAMGYAYHARPNPNHDGYHGTESTCQLIRLQDLRTAGLEPTLDIEGFTYVSGRHIPENLSKDGYQELVEADSVALVKNLTGATSAIVFDTTFRGNFDSESRKIVPIIHSGMSPEGAKILKEHFQDQWLNLGDTEMIQFGKYLEKNKDCAIVNVWRPIQTVENNPLGLCKWNSLAEEDVLDFGVKPQSASTTVQPWEYKAHQEWFYLSEQKPDEAYVFMQHDSRAKDGHGINVPHASFRMKDDNPESHTRQKTHKGNKDIQNILNSSKQAA</sequence>
<dbReference type="OrthoDB" id="412788at2759"/>
<dbReference type="NCBIfam" id="NF041278">
    <property type="entry name" value="CmcJ_NvfI_EfuI"/>
    <property type="match status" value="1"/>
</dbReference>
<dbReference type="PANTHER" id="PTHR34598:SF3">
    <property type="entry name" value="OXIDOREDUCTASE AN1597"/>
    <property type="match status" value="1"/>
</dbReference>
<feature type="region of interest" description="Disordered" evidence="2">
    <location>
        <begin position="253"/>
        <end position="296"/>
    </location>
</feature>
<proteinExistence type="inferred from homology"/>
<dbReference type="HOGENOM" id="CLU_042688_2_0_1"/>
<comment type="similarity">
    <text evidence="1">Belongs to the asaB hydroxylase/desaturase family.</text>
</comment>
<dbReference type="eggNOG" id="ENOG502S9MZ">
    <property type="taxonomic scope" value="Eukaryota"/>
</dbReference>
<protein>
    <submittedName>
        <fullName evidence="3">Uncharacterized protein</fullName>
    </submittedName>
</protein>
<evidence type="ECO:0000256" key="1">
    <source>
        <dbReference type="ARBA" id="ARBA00023604"/>
    </source>
</evidence>
<gene>
    <name evidence="3" type="ORF">MELLADRAFT_109728</name>
</gene>